<feature type="transmembrane region" description="Helical" evidence="2">
    <location>
        <begin position="729"/>
        <end position="753"/>
    </location>
</feature>
<evidence type="ECO:0000259" key="4">
    <source>
        <dbReference type="Pfam" id="PF03572"/>
    </source>
</evidence>
<dbReference type="PANTHER" id="PTHR37049">
    <property type="entry name" value="PEPTIDASE S41 FAMILY PROTEIN"/>
    <property type="match status" value="1"/>
</dbReference>
<keyword evidence="3" id="KW-0732">Signal</keyword>
<protein>
    <submittedName>
        <fullName evidence="5">Peptidase s41 family protein</fullName>
    </submittedName>
</protein>
<evidence type="ECO:0000313" key="6">
    <source>
        <dbReference type="Proteomes" id="UP001146793"/>
    </source>
</evidence>
<dbReference type="PANTHER" id="PTHR37049:SF4">
    <property type="entry name" value="RHODANESE DOMAIN-CONTAINING PROTEIN"/>
    <property type="match status" value="1"/>
</dbReference>
<feature type="chain" id="PRO_5043507696" evidence="3">
    <location>
        <begin position="24"/>
        <end position="806"/>
    </location>
</feature>
<feature type="region of interest" description="Disordered" evidence="1">
    <location>
        <begin position="780"/>
        <end position="806"/>
    </location>
</feature>
<reference evidence="5" key="1">
    <citation type="submission" date="2022-08" db="EMBL/GenBank/DDBJ databases">
        <title>Novel sulphate-reducing endosymbionts in the free-living metamonad Anaeramoeba.</title>
        <authorList>
            <person name="Jerlstrom-Hultqvist J."/>
            <person name="Cepicka I."/>
            <person name="Gallot-Lavallee L."/>
            <person name="Salas-Leiva D."/>
            <person name="Curtis B.A."/>
            <person name="Zahonova K."/>
            <person name="Pipaliya S."/>
            <person name="Dacks J."/>
            <person name="Roger A.J."/>
        </authorList>
    </citation>
    <scope>NUCLEOTIDE SEQUENCE</scope>
    <source>
        <strain evidence="5">Busselton2</strain>
    </source>
</reference>
<keyword evidence="2" id="KW-0472">Membrane</keyword>
<sequence>MQRVIGTFLSIVIISSLFSLVNCSTRLSDPCQITEKVLFRPTEISSCFDSLDYDQDRATKTIDTLQQIVSQYIFKDISKDSGPPFNIQIDLDEELGQIAKTKYDNDFLMHQAINNVFKKLYDAHTMYHKPWCYSAMFFFKPFQIYAVQSPDGNDPIVKIKGPTLTDDWFIQQYKSAYGYDLNSYQDKVIKTIDSIPAWKYITEESQDVWASKDINARLNEYLFFDFHEMPLAYENIPDEFVELGIENEKTTKFPIVGYSMFSYTNSSEFHKNCLKGVLSTTRDFQKNIIRENANSKNLLPPKRILHEKLLTSLSATKQHDDQEEIPETQLKYSSQTETETKTKTKTVTEAKTETEIENRIENKINSGELLTIFQKKYGISFKIYNETNLKSNSETLHGIIRIYNFAPDNVQGFKYQIEQIYDYLYQHDVEYLVIDLRNNGGGIIDLGYQLFYYIFGTEEYPDPKIGNYDFRHSDLHDEMFSKCELNEECLNEKDNFFSPKYWLDANEKEFESNIWYFQGNNYTRGEKIHGYSSLVHEPVDLSWENTNELYYKPEKVLVLSDGRCGSTCAVFAAKILENELAKTVTIGGKNDLSVKVSPISFPGGEVEDNMFFLYQNYLFSSYGITLKTIFPNFYSDQQLTFAWREIYSMNNVGNGKKDKNVIKNEEILPLEFTFLPSDYRILIWDLENDDAIIPETISYFNYVPTPIPTPTSTHQINHKENAEPISKHYYILFISGVLTAILILLLIIIVFIVKLRKQSKSKTTHKLIFDVDGENEDGFGFSLETSSDSFQEKNDDEQSQIDNESQ</sequence>
<organism evidence="5 6">
    <name type="scientific">Anaeramoeba flamelloides</name>
    <dbReference type="NCBI Taxonomy" id="1746091"/>
    <lineage>
        <taxon>Eukaryota</taxon>
        <taxon>Metamonada</taxon>
        <taxon>Anaeramoebidae</taxon>
        <taxon>Anaeramoeba</taxon>
    </lineage>
</organism>
<feature type="signal peptide" evidence="3">
    <location>
        <begin position="1"/>
        <end position="23"/>
    </location>
</feature>
<dbReference type="InterPro" id="IPR005151">
    <property type="entry name" value="Tail-specific_protease"/>
</dbReference>
<keyword evidence="2" id="KW-1133">Transmembrane helix</keyword>
<dbReference type="GO" id="GO:0008236">
    <property type="term" value="F:serine-type peptidase activity"/>
    <property type="evidence" value="ECO:0007669"/>
    <property type="project" value="InterPro"/>
</dbReference>
<comment type="caution">
    <text evidence="5">The sequence shown here is derived from an EMBL/GenBank/DDBJ whole genome shotgun (WGS) entry which is preliminary data.</text>
</comment>
<dbReference type="Pfam" id="PF03572">
    <property type="entry name" value="Peptidase_S41"/>
    <property type="match status" value="1"/>
</dbReference>
<evidence type="ECO:0000256" key="2">
    <source>
        <dbReference type="SAM" id="Phobius"/>
    </source>
</evidence>
<accession>A0AAV8AGP5</accession>
<dbReference type="Gene3D" id="3.90.226.10">
    <property type="entry name" value="2-enoyl-CoA Hydratase, Chain A, domain 1"/>
    <property type="match status" value="1"/>
</dbReference>
<feature type="compositionally biased region" description="Acidic residues" evidence="1">
    <location>
        <begin position="794"/>
        <end position="806"/>
    </location>
</feature>
<evidence type="ECO:0000313" key="5">
    <source>
        <dbReference type="EMBL" id="KAJ3452556.1"/>
    </source>
</evidence>
<dbReference type="SUPFAM" id="SSF52096">
    <property type="entry name" value="ClpP/crotonase"/>
    <property type="match status" value="1"/>
</dbReference>
<dbReference type="InterPro" id="IPR052766">
    <property type="entry name" value="S41A_metabolite_peptidase"/>
</dbReference>
<dbReference type="GO" id="GO:0006508">
    <property type="term" value="P:proteolysis"/>
    <property type="evidence" value="ECO:0007669"/>
    <property type="project" value="InterPro"/>
</dbReference>
<dbReference type="Proteomes" id="UP001146793">
    <property type="component" value="Unassembled WGS sequence"/>
</dbReference>
<gene>
    <name evidence="5" type="ORF">M0812_04328</name>
</gene>
<evidence type="ECO:0000256" key="1">
    <source>
        <dbReference type="SAM" id="MobiDB-lite"/>
    </source>
</evidence>
<dbReference type="EMBL" id="JANTQA010000008">
    <property type="protein sequence ID" value="KAJ3452556.1"/>
    <property type="molecule type" value="Genomic_DNA"/>
</dbReference>
<dbReference type="InterPro" id="IPR029045">
    <property type="entry name" value="ClpP/crotonase-like_dom_sf"/>
</dbReference>
<dbReference type="AlphaFoldDB" id="A0AAV8AGP5"/>
<proteinExistence type="predicted"/>
<keyword evidence="2" id="KW-0812">Transmembrane</keyword>
<name>A0AAV8AGP5_9EUKA</name>
<evidence type="ECO:0000256" key="3">
    <source>
        <dbReference type="SAM" id="SignalP"/>
    </source>
</evidence>
<feature type="domain" description="Tail specific protease" evidence="4">
    <location>
        <begin position="398"/>
        <end position="584"/>
    </location>
</feature>